<feature type="transmembrane region" description="Helical" evidence="7">
    <location>
        <begin position="195"/>
        <end position="216"/>
    </location>
</feature>
<dbReference type="GO" id="GO:0016020">
    <property type="term" value="C:membrane"/>
    <property type="evidence" value="ECO:0007669"/>
    <property type="project" value="UniProtKB-SubCell"/>
</dbReference>
<dbReference type="SUPFAM" id="SSF160246">
    <property type="entry name" value="EspE N-terminal domain-like"/>
    <property type="match status" value="1"/>
</dbReference>
<dbReference type="InterPro" id="IPR001173">
    <property type="entry name" value="Glyco_trans_2-like"/>
</dbReference>
<dbReference type="OrthoDB" id="9768769at2"/>
<evidence type="ECO:0000256" key="7">
    <source>
        <dbReference type="SAM" id="Phobius"/>
    </source>
</evidence>
<dbReference type="GO" id="GO:0016757">
    <property type="term" value="F:glycosyltransferase activity"/>
    <property type="evidence" value="ECO:0007669"/>
    <property type="project" value="UniProtKB-KW"/>
</dbReference>
<sequence length="620" mass="72440">MLPEIGRYSVREILIERGILSEREMDEIKKFKNETGWSFAKICLTFGFVSRKKWTEAVEGLGYKIVDIKKERVDPKIISYLNMLVMEQYLGVPLRKENGKVIVAMCDPTDIEFIEMAKRIFKTEVDIIFAIDVDIVWVLHKYLGPPFCRIAIYNLLWNDPDRSAVLTFTPRQIAIILVIITAYLAYFSFNPTDAIILINIIIGLLYLLTILFKFTLTIVGARYELHETVTEEELKKLTDEELPIYTVLLPVYKEPKVIKKLVENISRLDYPKFKLDVKLLLEEDDFETINAIREIDLPTVFEPLVVPYGEPKTKPKACDYGLLFARGEYLTIYDAEDIPEVDQLKKAIILFQKLPDEYICIQCALNYYNAEENLLTRMFTLEYSYWFDYMLPGLDRLGLPIPLGGTSNHFKKDKLEELAGWDPFNVTEDADLGLRAYAKGYKVAILTSTTYEEANKAIKNWIRQRSRWIKGYMQSYLVHMRHPIEFIKKSGLKGFLGLQLFIGGTPFTFLANPILWIVFIIWLLTKSEIIKEFFPDWVMYVSIFNLLFGNGIVIYMNMMSVFRRKLYTLLPFALLNPLYWILHSIAAYKALWQLISNPFYWEKTEHGISEFLKTEHHKPR</sequence>
<dbReference type="RefSeq" id="WP_140945090.1">
    <property type="nucleotide sequence ID" value="NZ_FAOO01000008.1"/>
</dbReference>
<feature type="transmembrane region" description="Helical" evidence="7">
    <location>
        <begin position="172"/>
        <end position="189"/>
    </location>
</feature>
<dbReference type="InterPro" id="IPR007831">
    <property type="entry name" value="T2SS_GspE_N"/>
</dbReference>
<evidence type="ECO:0000256" key="1">
    <source>
        <dbReference type="ARBA" id="ARBA00004141"/>
    </source>
</evidence>
<dbReference type="PANTHER" id="PTHR43867:SF2">
    <property type="entry name" value="CELLULOSE SYNTHASE CATALYTIC SUBUNIT A [UDP-FORMING]"/>
    <property type="match status" value="1"/>
</dbReference>
<evidence type="ECO:0000256" key="3">
    <source>
        <dbReference type="ARBA" id="ARBA00022679"/>
    </source>
</evidence>
<feature type="transmembrane region" description="Helical" evidence="7">
    <location>
        <begin position="537"/>
        <end position="557"/>
    </location>
</feature>
<comment type="subcellular location">
    <subcellularLocation>
        <location evidence="1">Membrane</location>
        <topology evidence="1">Multi-pass membrane protein</topology>
    </subcellularLocation>
</comment>
<evidence type="ECO:0000256" key="5">
    <source>
        <dbReference type="ARBA" id="ARBA00022989"/>
    </source>
</evidence>
<keyword evidence="6 7" id="KW-0472">Membrane</keyword>
<evidence type="ECO:0000259" key="9">
    <source>
        <dbReference type="Pfam" id="PF13632"/>
    </source>
</evidence>
<keyword evidence="5 7" id="KW-1133">Transmembrane helix</keyword>
<feature type="domain" description="Type II secretion system protein GspE N-terminal" evidence="8">
    <location>
        <begin position="61"/>
        <end position="144"/>
    </location>
</feature>
<evidence type="ECO:0000256" key="6">
    <source>
        <dbReference type="ARBA" id="ARBA00023136"/>
    </source>
</evidence>
<dbReference type="AlphaFoldDB" id="A0A0S4N4S7"/>
<feature type="transmembrane region" description="Helical" evidence="7">
    <location>
        <begin position="569"/>
        <end position="591"/>
    </location>
</feature>
<keyword evidence="2" id="KW-0328">Glycosyltransferase</keyword>
<gene>
    <name evidence="10" type="ORF">JGI1_01348</name>
</gene>
<dbReference type="PANTHER" id="PTHR43867">
    <property type="entry name" value="CELLULOSE SYNTHASE CATALYTIC SUBUNIT A [UDP-FORMING]"/>
    <property type="match status" value="1"/>
</dbReference>
<keyword evidence="4 7" id="KW-0812">Transmembrane</keyword>
<dbReference type="Pfam" id="PF13632">
    <property type="entry name" value="Glyco_trans_2_3"/>
    <property type="match status" value="1"/>
</dbReference>
<dbReference type="EMBL" id="FAOO01000008">
    <property type="protein sequence ID" value="CUU05851.1"/>
    <property type="molecule type" value="Genomic_DNA"/>
</dbReference>
<keyword evidence="11" id="KW-1185">Reference proteome</keyword>
<dbReference type="InterPro" id="IPR037257">
    <property type="entry name" value="T2SS_E_N_sf"/>
</dbReference>
<reference evidence="11" key="1">
    <citation type="submission" date="2015-11" db="EMBL/GenBank/DDBJ databases">
        <authorList>
            <person name="Varghese N."/>
        </authorList>
    </citation>
    <scope>NUCLEOTIDE SEQUENCE [LARGE SCALE GENOMIC DNA]</scope>
</reference>
<dbReference type="Gene3D" id="3.30.300.160">
    <property type="entry name" value="Type II secretion system, protein E, N-terminal domain"/>
    <property type="match status" value="1"/>
</dbReference>
<dbReference type="Pfam" id="PF05157">
    <property type="entry name" value="MshEN"/>
    <property type="match status" value="1"/>
</dbReference>
<keyword evidence="3" id="KW-0808">Transferase</keyword>
<dbReference type="InterPro" id="IPR029044">
    <property type="entry name" value="Nucleotide-diphossugar_trans"/>
</dbReference>
<name>A0A0S4N4S7_9BACT</name>
<accession>A0A0S4N4S7</accession>
<evidence type="ECO:0000256" key="2">
    <source>
        <dbReference type="ARBA" id="ARBA00022676"/>
    </source>
</evidence>
<evidence type="ECO:0008006" key="12">
    <source>
        <dbReference type="Google" id="ProtNLM"/>
    </source>
</evidence>
<dbReference type="Gene3D" id="3.90.550.10">
    <property type="entry name" value="Spore Coat Polysaccharide Biosynthesis Protein SpsA, Chain A"/>
    <property type="match status" value="1"/>
</dbReference>
<dbReference type="InterPro" id="IPR050321">
    <property type="entry name" value="Glycosyltr_2/OpgH_subfam"/>
</dbReference>
<evidence type="ECO:0000256" key="4">
    <source>
        <dbReference type="ARBA" id="ARBA00022692"/>
    </source>
</evidence>
<feature type="transmembrane region" description="Helical" evidence="7">
    <location>
        <begin position="498"/>
        <end position="525"/>
    </location>
</feature>
<evidence type="ECO:0000313" key="11">
    <source>
        <dbReference type="Proteomes" id="UP000320623"/>
    </source>
</evidence>
<dbReference type="SUPFAM" id="SSF53448">
    <property type="entry name" value="Nucleotide-diphospho-sugar transferases"/>
    <property type="match status" value="1"/>
</dbReference>
<protein>
    <recommendedName>
        <fullName evidence="12">Type II secretion system protein GspE N-terminal domain-containing protein</fullName>
    </recommendedName>
</protein>
<evidence type="ECO:0000259" key="8">
    <source>
        <dbReference type="Pfam" id="PF05157"/>
    </source>
</evidence>
<feature type="domain" description="Glycosyltransferase 2-like" evidence="9">
    <location>
        <begin position="330"/>
        <end position="523"/>
    </location>
</feature>
<organism evidence="10 11">
    <name type="scientific">Candidatus Thermokryptus mobilis</name>
    <dbReference type="NCBI Taxonomy" id="1643428"/>
    <lineage>
        <taxon>Bacteria</taxon>
        <taxon>Pseudomonadati</taxon>
        <taxon>Candidatus Kryptoniota</taxon>
        <taxon>Candidatus Thermokryptus</taxon>
    </lineage>
</organism>
<evidence type="ECO:0000313" key="10">
    <source>
        <dbReference type="EMBL" id="CUU05851.1"/>
    </source>
</evidence>
<proteinExistence type="predicted"/>
<dbReference type="Proteomes" id="UP000320623">
    <property type="component" value="Unassembled WGS sequence"/>
</dbReference>
<dbReference type="CDD" id="cd06427">
    <property type="entry name" value="CESA_like_2"/>
    <property type="match status" value="1"/>
</dbReference>
<dbReference type="STRING" id="1643428.GCA_001442855_01320"/>